<dbReference type="RefSeq" id="WP_095371027.1">
    <property type="nucleotide sequence ID" value="NZ_CP022983.1"/>
</dbReference>
<name>A0A248TGY1_9BACI</name>
<dbReference type="Pfam" id="PF08795">
    <property type="entry name" value="DUF1796"/>
    <property type="match status" value="1"/>
</dbReference>
<dbReference type="InterPro" id="IPR014903">
    <property type="entry name" value="DUF1796"/>
</dbReference>
<sequence length="228" mass="27160">MKLSETKGVYDLVVSLGCWCGPAIYTKEHHLRKNSFPFDWIQSPHLNMVNQLLKNKFKNYMEKDHMEEKNITAHFVHEGQVIYEEGGTTPARAHFVHDRLYQIDSVHDFPMIANQQWTDQYPAFKQKLNKRIQNFLTKLQTSKKTLFIRYEWEIAKYEDIIELQTTLSRIIRGPFNLIIIQQVNVPLERPLIDEEWPHEGICFVKIPVNHHYDKQIWNEILTDVSLRK</sequence>
<keyword evidence="2" id="KW-1185">Reference proteome</keyword>
<dbReference type="Proteomes" id="UP000215137">
    <property type="component" value="Chromosome"/>
</dbReference>
<dbReference type="EMBL" id="CP022983">
    <property type="protein sequence ID" value="ASV67453.1"/>
    <property type="molecule type" value="Genomic_DNA"/>
</dbReference>
<dbReference type="KEGG" id="bko:CKF48_08995"/>
<evidence type="ECO:0008006" key="3">
    <source>
        <dbReference type="Google" id="ProtNLM"/>
    </source>
</evidence>
<reference evidence="1 2" key="1">
    <citation type="submission" date="2017-08" db="EMBL/GenBank/DDBJ databases">
        <title>Complete Genome Sequence of Bacillus kochii Oregon-R-modENCODE STRAIN BDGP4, isolated from Drosophila melanogaster gut.</title>
        <authorList>
            <person name="Wan K.H."/>
            <person name="Yu C."/>
            <person name="Park S."/>
            <person name="Hammonds A.S."/>
            <person name="Booth B.W."/>
            <person name="Celniker S.E."/>
        </authorList>
    </citation>
    <scope>NUCLEOTIDE SEQUENCE [LARGE SCALE GENOMIC DNA]</scope>
    <source>
        <strain evidence="1 2">BDGP4</strain>
    </source>
</reference>
<dbReference type="OrthoDB" id="5326008at2"/>
<evidence type="ECO:0000313" key="2">
    <source>
        <dbReference type="Proteomes" id="UP000215137"/>
    </source>
</evidence>
<evidence type="ECO:0000313" key="1">
    <source>
        <dbReference type="EMBL" id="ASV67453.1"/>
    </source>
</evidence>
<dbReference type="AlphaFoldDB" id="A0A248TGY1"/>
<protein>
    <recommendedName>
        <fullName evidence="3">Peptidase</fullName>
    </recommendedName>
</protein>
<accession>A0A248TGY1</accession>
<organism evidence="1 2">
    <name type="scientific">Cytobacillus kochii</name>
    <dbReference type="NCBI Taxonomy" id="859143"/>
    <lineage>
        <taxon>Bacteria</taxon>
        <taxon>Bacillati</taxon>
        <taxon>Bacillota</taxon>
        <taxon>Bacilli</taxon>
        <taxon>Bacillales</taxon>
        <taxon>Bacillaceae</taxon>
        <taxon>Cytobacillus</taxon>
    </lineage>
</organism>
<proteinExistence type="predicted"/>
<gene>
    <name evidence="1" type="ORF">CKF48_08995</name>
</gene>